<accession>A0A397UTA4</accession>
<organism evidence="9 10">
    <name type="scientific">Gigaspora rosea</name>
    <dbReference type="NCBI Taxonomy" id="44941"/>
    <lineage>
        <taxon>Eukaryota</taxon>
        <taxon>Fungi</taxon>
        <taxon>Fungi incertae sedis</taxon>
        <taxon>Mucoromycota</taxon>
        <taxon>Glomeromycotina</taxon>
        <taxon>Glomeromycetes</taxon>
        <taxon>Diversisporales</taxon>
        <taxon>Gigasporaceae</taxon>
        <taxon>Gigaspora</taxon>
    </lineage>
</organism>
<dbReference type="PANTHER" id="PTHR24291:SF50">
    <property type="entry name" value="BIFUNCTIONAL ALBAFLAVENONE MONOOXYGENASE_TERPENE SYNTHASE"/>
    <property type="match status" value="1"/>
</dbReference>
<dbReference type="GO" id="GO:0016705">
    <property type="term" value="F:oxidoreductase activity, acting on paired donors, with incorporation or reduction of molecular oxygen"/>
    <property type="evidence" value="ECO:0007669"/>
    <property type="project" value="InterPro"/>
</dbReference>
<evidence type="ECO:0000256" key="8">
    <source>
        <dbReference type="RuleBase" id="RU000461"/>
    </source>
</evidence>
<evidence type="ECO:0000256" key="5">
    <source>
        <dbReference type="ARBA" id="ARBA00023004"/>
    </source>
</evidence>
<keyword evidence="10" id="KW-1185">Reference proteome</keyword>
<dbReference type="Proteomes" id="UP000266673">
    <property type="component" value="Unassembled WGS sequence"/>
</dbReference>
<evidence type="ECO:0000256" key="7">
    <source>
        <dbReference type="PIRSR" id="PIRSR602401-1"/>
    </source>
</evidence>
<evidence type="ECO:0000256" key="3">
    <source>
        <dbReference type="ARBA" id="ARBA00022723"/>
    </source>
</evidence>
<evidence type="ECO:0000313" key="9">
    <source>
        <dbReference type="EMBL" id="RIB10426.1"/>
    </source>
</evidence>
<protein>
    <submittedName>
        <fullName evidence="9">Cytochrome P450</fullName>
    </submittedName>
</protein>
<dbReference type="InterPro" id="IPR017972">
    <property type="entry name" value="Cyt_P450_CS"/>
</dbReference>
<name>A0A397UTA4_9GLOM</name>
<evidence type="ECO:0000256" key="1">
    <source>
        <dbReference type="ARBA" id="ARBA00010617"/>
    </source>
</evidence>
<dbReference type="SUPFAM" id="SSF48264">
    <property type="entry name" value="Cytochrome P450"/>
    <property type="match status" value="1"/>
</dbReference>
<evidence type="ECO:0000313" key="10">
    <source>
        <dbReference type="Proteomes" id="UP000266673"/>
    </source>
</evidence>
<dbReference type="InterPro" id="IPR036396">
    <property type="entry name" value="Cyt_P450_sf"/>
</dbReference>
<keyword evidence="3 7" id="KW-0479">Metal-binding</keyword>
<dbReference type="STRING" id="44941.A0A397UTA4"/>
<dbReference type="InterPro" id="IPR001128">
    <property type="entry name" value="Cyt_P450"/>
</dbReference>
<dbReference type="EMBL" id="QKWP01001252">
    <property type="protein sequence ID" value="RIB10426.1"/>
    <property type="molecule type" value="Genomic_DNA"/>
</dbReference>
<keyword evidence="4 8" id="KW-0560">Oxidoreductase</keyword>
<evidence type="ECO:0000256" key="4">
    <source>
        <dbReference type="ARBA" id="ARBA00023002"/>
    </source>
</evidence>
<dbReference type="AlphaFoldDB" id="A0A397UTA4"/>
<dbReference type="Pfam" id="PF00067">
    <property type="entry name" value="p450"/>
    <property type="match status" value="2"/>
</dbReference>
<dbReference type="PANTHER" id="PTHR24291">
    <property type="entry name" value="CYTOCHROME P450 FAMILY 4"/>
    <property type="match status" value="1"/>
</dbReference>
<dbReference type="GO" id="GO:0005506">
    <property type="term" value="F:iron ion binding"/>
    <property type="evidence" value="ECO:0007669"/>
    <property type="project" value="InterPro"/>
</dbReference>
<proteinExistence type="inferred from homology"/>
<dbReference type="PRINTS" id="PR00463">
    <property type="entry name" value="EP450I"/>
</dbReference>
<keyword evidence="2 7" id="KW-0349">Heme</keyword>
<evidence type="ECO:0000256" key="6">
    <source>
        <dbReference type="ARBA" id="ARBA00023033"/>
    </source>
</evidence>
<keyword evidence="6 8" id="KW-0503">Monooxygenase</keyword>
<dbReference type="InterPro" id="IPR050196">
    <property type="entry name" value="Cytochrome_P450_Monoox"/>
</dbReference>
<keyword evidence="5 7" id="KW-0408">Iron</keyword>
<sequence length="176" mass="20126">MTLLLAGHGTTSTVLSWTLYFLAKNPDIQDQLRKEILNVFIDPNHFPSFEEIDQLKFLECVFKEALRITPPSPSYMRCNLKDEIMNGYVIPKMLNLLTHLDGIKSKISNSNFIPFSDGPRGCLGMRMAHLLYKTFLSIIIRNLKFGLVDDFTFKKRTFGICQPVPGMDLLVSKVEH</sequence>
<evidence type="ECO:0000256" key="2">
    <source>
        <dbReference type="ARBA" id="ARBA00022617"/>
    </source>
</evidence>
<comment type="cofactor">
    <cofactor evidence="7">
        <name>heme</name>
        <dbReference type="ChEBI" id="CHEBI:30413"/>
    </cofactor>
</comment>
<gene>
    <name evidence="9" type="ORF">C2G38_2106120</name>
</gene>
<dbReference type="GO" id="GO:0004497">
    <property type="term" value="F:monooxygenase activity"/>
    <property type="evidence" value="ECO:0007669"/>
    <property type="project" value="UniProtKB-KW"/>
</dbReference>
<reference evidence="9 10" key="1">
    <citation type="submission" date="2018-06" db="EMBL/GenBank/DDBJ databases">
        <title>Comparative genomics reveals the genomic features of Rhizophagus irregularis, R. cerebriforme, R. diaphanum and Gigaspora rosea, and their symbiotic lifestyle signature.</title>
        <authorList>
            <person name="Morin E."/>
            <person name="San Clemente H."/>
            <person name="Chen E.C.H."/>
            <person name="De La Providencia I."/>
            <person name="Hainaut M."/>
            <person name="Kuo A."/>
            <person name="Kohler A."/>
            <person name="Murat C."/>
            <person name="Tang N."/>
            <person name="Roy S."/>
            <person name="Loubradou J."/>
            <person name="Henrissat B."/>
            <person name="Grigoriev I.V."/>
            <person name="Corradi N."/>
            <person name="Roux C."/>
            <person name="Martin F.M."/>
        </authorList>
    </citation>
    <scope>NUCLEOTIDE SEQUENCE [LARGE SCALE GENOMIC DNA]</scope>
    <source>
        <strain evidence="9 10">DAOM 194757</strain>
    </source>
</reference>
<dbReference type="InterPro" id="IPR002401">
    <property type="entry name" value="Cyt_P450_E_grp-I"/>
</dbReference>
<dbReference type="Gene3D" id="1.10.630.10">
    <property type="entry name" value="Cytochrome P450"/>
    <property type="match status" value="1"/>
</dbReference>
<comment type="similarity">
    <text evidence="1 8">Belongs to the cytochrome P450 family.</text>
</comment>
<dbReference type="OrthoDB" id="1470350at2759"/>
<feature type="binding site" description="axial binding residue" evidence="7">
    <location>
        <position position="122"/>
    </location>
    <ligand>
        <name>heme</name>
        <dbReference type="ChEBI" id="CHEBI:30413"/>
    </ligand>
    <ligandPart>
        <name>Fe</name>
        <dbReference type="ChEBI" id="CHEBI:18248"/>
    </ligandPart>
</feature>
<comment type="caution">
    <text evidence="9">The sequence shown here is derived from an EMBL/GenBank/DDBJ whole genome shotgun (WGS) entry which is preliminary data.</text>
</comment>
<dbReference type="GO" id="GO:0020037">
    <property type="term" value="F:heme binding"/>
    <property type="evidence" value="ECO:0007669"/>
    <property type="project" value="InterPro"/>
</dbReference>
<dbReference type="PRINTS" id="PR00385">
    <property type="entry name" value="P450"/>
</dbReference>
<dbReference type="PROSITE" id="PS00086">
    <property type="entry name" value="CYTOCHROME_P450"/>
    <property type="match status" value="1"/>
</dbReference>